<comment type="caution">
    <text evidence="5">The sequence shown here is derived from an EMBL/GenBank/DDBJ whole genome shotgun (WGS) entry which is preliminary data.</text>
</comment>
<dbReference type="GO" id="GO:0000338">
    <property type="term" value="P:protein deneddylation"/>
    <property type="evidence" value="ECO:0007669"/>
    <property type="project" value="InterPro"/>
</dbReference>
<dbReference type="InterPro" id="IPR037518">
    <property type="entry name" value="MPN"/>
</dbReference>
<dbReference type="PANTHER" id="PTHR10540:SF8">
    <property type="entry name" value="COP9 SIGNALOSOME COMPLEX SUBUNIT 6"/>
    <property type="match status" value="1"/>
</dbReference>
<dbReference type="PANTHER" id="PTHR10540">
    <property type="entry name" value="EUKARYOTIC TRANSLATION INITIATION FACTOR 3 SUBUNIT F-RELATED"/>
    <property type="match status" value="1"/>
</dbReference>
<dbReference type="Proteomes" id="UP001140453">
    <property type="component" value="Unassembled WGS sequence"/>
</dbReference>
<evidence type="ECO:0000256" key="3">
    <source>
        <dbReference type="SAM" id="MobiDB-lite"/>
    </source>
</evidence>
<evidence type="ECO:0000256" key="1">
    <source>
        <dbReference type="ARBA" id="ARBA00010893"/>
    </source>
</evidence>
<dbReference type="InterPro" id="IPR000555">
    <property type="entry name" value="JAMM/MPN+_dom"/>
</dbReference>
<keyword evidence="2" id="KW-0539">Nucleus</keyword>
<keyword evidence="6" id="KW-1185">Reference proteome</keyword>
<comment type="similarity">
    <text evidence="1 2">Belongs to the peptidase M67A family. CSN6 subfamily.</text>
</comment>
<keyword evidence="2" id="KW-0736">Signalosome</keyword>
<keyword evidence="2" id="KW-0963">Cytoplasm</keyword>
<feature type="compositionally biased region" description="Basic and acidic residues" evidence="3">
    <location>
        <begin position="205"/>
        <end position="222"/>
    </location>
</feature>
<dbReference type="PROSITE" id="PS50249">
    <property type="entry name" value="MPN"/>
    <property type="match status" value="1"/>
</dbReference>
<dbReference type="InterPro" id="IPR033859">
    <property type="entry name" value="MPN_CSN6"/>
</dbReference>
<feature type="domain" description="MPN" evidence="4">
    <location>
        <begin position="4"/>
        <end position="146"/>
    </location>
</feature>
<dbReference type="InterPro" id="IPR024969">
    <property type="entry name" value="EIF3F/CSN6-like_C"/>
</dbReference>
<dbReference type="CDD" id="cd08063">
    <property type="entry name" value="MPN_CSN6"/>
    <property type="match status" value="1"/>
</dbReference>
<comment type="function">
    <text evidence="2">Component of the COP9 signalosome complex (CSN), a complex involved in various cellular and developmental processes.</text>
</comment>
<evidence type="ECO:0000259" key="4">
    <source>
        <dbReference type="PROSITE" id="PS50249"/>
    </source>
</evidence>
<evidence type="ECO:0000313" key="5">
    <source>
        <dbReference type="EMBL" id="KAJ4387201.1"/>
    </source>
</evidence>
<dbReference type="OrthoDB" id="1378at2759"/>
<reference evidence="5" key="1">
    <citation type="submission" date="2022-10" db="EMBL/GenBank/DDBJ databases">
        <title>Tapping the CABI collections for fungal endophytes: first genome assemblies for Collariella, Neodidymelliopsis, Ascochyta clinopodiicola, Didymella pomorum, Didymosphaeria variabile, Neocosmospora piperis and Neocucurbitaria cava.</title>
        <authorList>
            <person name="Hill R."/>
        </authorList>
    </citation>
    <scope>NUCLEOTIDE SEQUENCE</scope>
    <source>
        <strain evidence="5">IMI 355082</strain>
    </source>
</reference>
<feature type="region of interest" description="Disordered" evidence="3">
    <location>
        <begin position="201"/>
        <end position="222"/>
    </location>
</feature>
<dbReference type="AlphaFoldDB" id="A0A9W8YLZ4"/>
<organism evidence="5 6">
    <name type="scientific">Gnomoniopsis smithogilvyi</name>
    <dbReference type="NCBI Taxonomy" id="1191159"/>
    <lineage>
        <taxon>Eukaryota</taxon>
        <taxon>Fungi</taxon>
        <taxon>Dikarya</taxon>
        <taxon>Ascomycota</taxon>
        <taxon>Pezizomycotina</taxon>
        <taxon>Sordariomycetes</taxon>
        <taxon>Sordariomycetidae</taxon>
        <taxon>Diaporthales</taxon>
        <taxon>Gnomoniaceae</taxon>
        <taxon>Gnomoniopsis</taxon>
    </lineage>
</organism>
<feature type="compositionally biased region" description="Low complexity" evidence="3">
    <location>
        <begin position="369"/>
        <end position="380"/>
    </location>
</feature>
<feature type="region of interest" description="Disordered" evidence="3">
    <location>
        <begin position="368"/>
        <end position="393"/>
    </location>
</feature>
<name>A0A9W8YLZ4_9PEZI</name>
<dbReference type="GO" id="GO:0008237">
    <property type="term" value="F:metallopeptidase activity"/>
    <property type="evidence" value="ECO:0007669"/>
    <property type="project" value="InterPro"/>
</dbReference>
<dbReference type="EMBL" id="JAPEVB010000005">
    <property type="protein sequence ID" value="KAJ4387201.1"/>
    <property type="molecule type" value="Genomic_DNA"/>
</dbReference>
<protein>
    <recommendedName>
        <fullName evidence="2">COP9 signalosome complex subunit 6</fullName>
    </recommendedName>
</protein>
<dbReference type="GO" id="GO:0008180">
    <property type="term" value="C:COP9 signalosome"/>
    <property type="evidence" value="ECO:0007669"/>
    <property type="project" value="UniProtKB-UniRule"/>
</dbReference>
<dbReference type="Gene3D" id="3.40.140.10">
    <property type="entry name" value="Cytidine Deaminase, domain 2"/>
    <property type="match status" value="1"/>
</dbReference>
<dbReference type="Pfam" id="PF01398">
    <property type="entry name" value="JAB"/>
    <property type="match status" value="1"/>
</dbReference>
<evidence type="ECO:0000313" key="6">
    <source>
        <dbReference type="Proteomes" id="UP001140453"/>
    </source>
</evidence>
<gene>
    <name evidence="5" type="ORF">N0V93_007790</name>
</gene>
<sequence length="393" mass="43315">MEHVILHPLPLIAISDYVVRHTLRKLNGPVVGALLGQQNGREVSIEFAYEVKTETTGDKVMLDSAWFDERLEQMRAVHKDRNLDLVGWFTQLPRDAPRDNVLPIHTQILEQHNESALLLGFHADEVGEESLGGKLPVTIYETNYEVEDPTKAAKDDGEDKEMKDGDGQVKLSFRQVPFVVETGEAEMISMSDVASGATNAASAQIREKQKDADVKGKGKGEKVVKDTEKVDPNTVPLSQEDEDMIAAIQTKANAIKMLKSRIDLIVKYLQKLPPPYMAEVEANASGASDSHTEPSQSLLRLIQALVHRLSLVEPADAEEFKTELLREENDVQVISMLNELMSHVNATRDVGKKFSAIESGKAAQKQYAGFSSGGSQQHGSLPYDRSGAGDLMM</sequence>
<proteinExistence type="inferred from homology"/>
<accession>A0A9W8YLZ4</accession>
<comment type="subcellular location">
    <subcellularLocation>
        <location evidence="2">Cytoplasm</location>
    </subcellularLocation>
    <subcellularLocation>
        <location evidence="2">Nucleus</location>
    </subcellularLocation>
</comment>
<dbReference type="Pfam" id="PF13012">
    <property type="entry name" value="MitMem_reg"/>
    <property type="match status" value="1"/>
</dbReference>
<evidence type="ECO:0000256" key="2">
    <source>
        <dbReference type="RuleBase" id="RU367006"/>
    </source>
</evidence>
<dbReference type="GO" id="GO:0005737">
    <property type="term" value="C:cytoplasm"/>
    <property type="evidence" value="ECO:0007669"/>
    <property type="project" value="UniProtKB-SubCell"/>
</dbReference>